<organism evidence="2 3">
    <name type="scientific">Streptomyces luteolus</name>
    <dbReference type="NCBI Taxonomy" id="3043615"/>
    <lineage>
        <taxon>Bacteria</taxon>
        <taxon>Bacillati</taxon>
        <taxon>Actinomycetota</taxon>
        <taxon>Actinomycetes</taxon>
        <taxon>Kitasatosporales</taxon>
        <taxon>Streptomycetaceae</taxon>
        <taxon>Streptomyces</taxon>
    </lineage>
</organism>
<evidence type="ECO:0000313" key="3">
    <source>
        <dbReference type="Proteomes" id="UP001237105"/>
    </source>
</evidence>
<reference evidence="2 3" key="1">
    <citation type="submission" date="2023-05" db="EMBL/GenBank/DDBJ databases">
        <title>Draft genome sequence of Streptomyces sp. B-S-A12 isolated from a cave soil in Thailand.</title>
        <authorList>
            <person name="Chamroensaksri N."/>
            <person name="Muangham S."/>
        </authorList>
    </citation>
    <scope>NUCLEOTIDE SEQUENCE [LARGE SCALE GENOMIC DNA]</scope>
    <source>
        <strain evidence="2 3">B-S-A12</strain>
    </source>
</reference>
<keyword evidence="3" id="KW-1185">Reference proteome</keyword>
<evidence type="ECO:0000313" key="2">
    <source>
        <dbReference type="EMBL" id="MDI3421317.1"/>
    </source>
</evidence>
<comment type="caution">
    <text evidence="2">The sequence shown here is derived from an EMBL/GenBank/DDBJ whole genome shotgun (WGS) entry which is preliminary data.</text>
</comment>
<gene>
    <name evidence="2" type="ORF">QIT00_22640</name>
</gene>
<evidence type="ECO:0000256" key="1">
    <source>
        <dbReference type="SAM" id="MobiDB-lite"/>
    </source>
</evidence>
<name>A0ABT6T364_9ACTN</name>
<sequence length="122" mass="12974">MTASGTLRLLPWVNEDGRPCYLVGDGTGYLSRVADNIEAMQLGMGSDLLAHATHMLDDPKLPNGELRFLACRLTEALSDVLRVAESRGARLPAVEDPEDLDPIAPGDGPDQVGHSEPPSPTA</sequence>
<proteinExistence type="predicted"/>
<protein>
    <submittedName>
        <fullName evidence="2">Uncharacterized protein</fullName>
    </submittedName>
</protein>
<accession>A0ABT6T364</accession>
<feature type="region of interest" description="Disordered" evidence="1">
    <location>
        <begin position="88"/>
        <end position="122"/>
    </location>
</feature>
<dbReference type="EMBL" id="JASCIS010000023">
    <property type="protein sequence ID" value="MDI3421317.1"/>
    <property type="molecule type" value="Genomic_DNA"/>
</dbReference>
<dbReference type="Proteomes" id="UP001237105">
    <property type="component" value="Unassembled WGS sequence"/>
</dbReference>